<feature type="non-terminal residue" evidence="1">
    <location>
        <position position="108"/>
    </location>
</feature>
<feature type="non-terminal residue" evidence="1">
    <location>
        <position position="1"/>
    </location>
</feature>
<gene>
    <name evidence="1" type="primary">ir7</name>
</gene>
<keyword evidence="1" id="KW-0675">Receptor</keyword>
<proteinExistence type="evidence at transcript level"/>
<evidence type="ECO:0000313" key="1">
    <source>
        <dbReference type="EMBL" id="AIX97123.1"/>
    </source>
</evidence>
<organism evidence="1">
    <name type="scientific">Rhyzopertha dominica</name>
    <name type="common">Lesser grain borer</name>
    <name type="synonym">Synodendron dominica</name>
    <dbReference type="NCBI Taxonomy" id="92692"/>
    <lineage>
        <taxon>Eukaryota</taxon>
        <taxon>Metazoa</taxon>
        <taxon>Ecdysozoa</taxon>
        <taxon>Arthropoda</taxon>
        <taxon>Hexapoda</taxon>
        <taxon>Insecta</taxon>
        <taxon>Pterygota</taxon>
        <taxon>Neoptera</taxon>
        <taxon>Endopterygota</taxon>
        <taxon>Coleoptera</taxon>
        <taxon>Polyphaga</taxon>
        <taxon>Bostrichiformia</taxon>
        <taxon>Bostrichidae</taxon>
        <taxon>Dinoderinae</taxon>
        <taxon>Rhyzopertha</taxon>
    </lineage>
</organism>
<protein>
    <submittedName>
        <fullName evidence="1">Ionotropic receptor 7</fullName>
    </submittedName>
</protein>
<accession>A0A0X7YRZ6</accession>
<sequence length="108" mass="12946">FIVAEQERLRSIAMSTRNFAFSIERLPYGYFAIGDYIQHEAVQKFRLMTEDIYWEMTVFMTRKSSILMPSLDSLILRLTEAGLPSHWESRVAMRHMDWNVQKTVKYYR</sequence>
<dbReference type="AlphaFoldDB" id="A0A0X7YRZ6"/>
<reference evidence="1" key="1">
    <citation type="submission" date="2014-01" db="EMBL/GenBank/DDBJ databases">
        <title>Identification of Chemosensory Gene Families in Rhyzopertha dominica (Coleoptera: Bostrichidae).</title>
        <authorList>
            <person name="Wang M."/>
            <person name="Diakite M.M."/>
        </authorList>
    </citation>
    <scope>NUCLEOTIDE SEQUENCE</scope>
</reference>
<dbReference type="EMBL" id="KJ186811">
    <property type="protein sequence ID" value="AIX97123.1"/>
    <property type="molecule type" value="mRNA"/>
</dbReference>
<name>A0A0X7YRZ6_RHYDO</name>